<reference evidence="1 2" key="1">
    <citation type="submission" date="2018-07" db="EMBL/GenBank/DDBJ databases">
        <title>Genome sequencing of Moraxellaceae gen. HYN0046.</title>
        <authorList>
            <person name="Kim M."/>
            <person name="Yi H."/>
        </authorList>
    </citation>
    <scope>NUCLEOTIDE SEQUENCE [LARGE SCALE GENOMIC DNA]</scope>
    <source>
        <strain evidence="1 2">HYN0046</strain>
    </source>
</reference>
<dbReference type="OrthoDB" id="6074960at2"/>
<dbReference type="AlphaFoldDB" id="A0A345P6I6"/>
<organism evidence="1 2">
    <name type="scientific">Aquirhabdus parva</name>
    <dbReference type="NCBI Taxonomy" id="2283318"/>
    <lineage>
        <taxon>Bacteria</taxon>
        <taxon>Pseudomonadati</taxon>
        <taxon>Pseudomonadota</taxon>
        <taxon>Gammaproteobacteria</taxon>
        <taxon>Moraxellales</taxon>
        <taxon>Moraxellaceae</taxon>
        <taxon>Aquirhabdus</taxon>
    </lineage>
</organism>
<dbReference type="EMBL" id="CP031222">
    <property type="protein sequence ID" value="AXI02895.1"/>
    <property type="molecule type" value="Genomic_DNA"/>
</dbReference>
<evidence type="ECO:0000313" key="2">
    <source>
        <dbReference type="Proteomes" id="UP000253940"/>
    </source>
</evidence>
<name>A0A345P6I6_9GAMM</name>
<proteinExistence type="predicted"/>
<dbReference type="Proteomes" id="UP000253940">
    <property type="component" value="Chromosome"/>
</dbReference>
<dbReference type="KEGG" id="mbah:HYN46_08625"/>
<sequence>MTSSKLSPKAEALLNAHVEHTIAQLQNFDVIRAEVAALFEQLLETPLSTLVPLDIIQRIAKERVLDIAPSNQLRTEIANIVKDALKNPEGKNTLISDLVPDATAEVVINLIANETDKRNQLIHQIFSNPATGEILSTTISHAIKDYMENNVVTKKIPGASSLMKLGKGVLERATDSNLDDALQNYLSRNIRNIMNISEKKTKEQLGSKQVHRIAAEVWSTIKKKPASIAGKFVDDPTVDAASHLIVVIWNHIRTGKYVQSIVAEGTAGWYARNSNRSIVELLSDVNVTPDFIVAELEPSLKTTIKHLADNGYLKTRIEPLLRLFYTSTEAHAILKD</sequence>
<protein>
    <submittedName>
        <fullName evidence="1">Uncharacterized protein</fullName>
    </submittedName>
</protein>
<gene>
    <name evidence="1" type="ORF">HYN46_08625</name>
</gene>
<dbReference type="RefSeq" id="WP_114899005.1">
    <property type="nucleotide sequence ID" value="NZ_CP031222.1"/>
</dbReference>
<accession>A0A345P6I6</accession>
<keyword evidence="2" id="KW-1185">Reference proteome</keyword>
<evidence type="ECO:0000313" key="1">
    <source>
        <dbReference type="EMBL" id="AXI02895.1"/>
    </source>
</evidence>